<evidence type="ECO:0000256" key="3">
    <source>
        <dbReference type="ARBA" id="ARBA00023015"/>
    </source>
</evidence>
<dbReference type="Gene3D" id="1.10.20.10">
    <property type="entry name" value="Histone, subunit A"/>
    <property type="match status" value="1"/>
</dbReference>
<dbReference type="GO" id="GO:0046982">
    <property type="term" value="F:protein heterodimerization activity"/>
    <property type="evidence" value="ECO:0007669"/>
    <property type="project" value="InterPro"/>
</dbReference>
<dbReference type="Proteomes" id="UP000004994">
    <property type="component" value="Chromosome 6"/>
</dbReference>
<comment type="subcellular location">
    <subcellularLocation>
        <location evidence="1">Nucleus</location>
    </subcellularLocation>
</comment>
<keyword evidence="4" id="KW-0804">Transcription</keyword>
<protein>
    <recommendedName>
        <fullName evidence="7">Transcription initiation factor TFIID subunit 12 domain-containing protein</fullName>
    </recommendedName>
</protein>
<name>A0A3Q7GY38_SOLLC</name>
<evidence type="ECO:0000313" key="8">
    <source>
        <dbReference type="EnsemblPlants" id="Solyc06g062887.1.1"/>
    </source>
</evidence>
<dbReference type="GO" id="GO:0051123">
    <property type="term" value="P:RNA polymerase II preinitiation complex assembly"/>
    <property type="evidence" value="ECO:0000318"/>
    <property type="project" value="GO_Central"/>
</dbReference>
<dbReference type="Pfam" id="PF03847">
    <property type="entry name" value="TFIID_20kDa"/>
    <property type="match status" value="1"/>
</dbReference>
<feature type="region of interest" description="Disordered" evidence="6">
    <location>
        <begin position="1"/>
        <end position="37"/>
    </location>
</feature>
<dbReference type="GO" id="GO:0003677">
    <property type="term" value="F:DNA binding"/>
    <property type="evidence" value="ECO:0000318"/>
    <property type="project" value="GO_Central"/>
</dbReference>
<sequence length="170" mass="18618">MNSPGGHNLLSLTGSEPDATGSGTTTPGSSSSQGAEASNQFLGKRKIQDLVSQVDPQGRVDPEVEQFLLEIADDFIDSVRHRNDFFFVIVIFFVRIASGGWETAGYYIFLQFGEASEIFDSGVQRYTVTFRQQLSALPNAVDLLFLAERLLHDLINAVVPGNVYIRSITA</sequence>
<reference evidence="8" key="1">
    <citation type="journal article" date="2012" name="Nature">
        <title>The tomato genome sequence provides insights into fleshy fruit evolution.</title>
        <authorList>
            <consortium name="Tomato Genome Consortium"/>
        </authorList>
    </citation>
    <scope>NUCLEOTIDE SEQUENCE [LARGE SCALE GENOMIC DNA]</scope>
    <source>
        <strain evidence="8">cv. Heinz 1706</strain>
    </source>
</reference>
<evidence type="ECO:0000259" key="7">
    <source>
        <dbReference type="Pfam" id="PF03847"/>
    </source>
</evidence>
<dbReference type="CDD" id="cd07981">
    <property type="entry name" value="HFD_TAF12"/>
    <property type="match status" value="1"/>
</dbReference>
<dbReference type="EnsemblPlants" id="Solyc06g062887.1.1">
    <property type="protein sequence ID" value="Solyc06g062887.1.1"/>
    <property type="gene ID" value="Solyc06g062887.1"/>
</dbReference>
<keyword evidence="9" id="KW-1185">Reference proteome</keyword>
<evidence type="ECO:0000256" key="1">
    <source>
        <dbReference type="ARBA" id="ARBA00004123"/>
    </source>
</evidence>
<dbReference type="GO" id="GO:0017025">
    <property type="term" value="F:TBP-class protein binding"/>
    <property type="evidence" value="ECO:0000318"/>
    <property type="project" value="GO_Central"/>
</dbReference>
<evidence type="ECO:0000256" key="6">
    <source>
        <dbReference type="SAM" id="MobiDB-lite"/>
    </source>
</evidence>
<dbReference type="GO" id="GO:0005669">
    <property type="term" value="C:transcription factor TFIID complex"/>
    <property type="evidence" value="ECO:0000318"/>
    <property type="project" value="GO_Central"/>
</dbReference>
<dbReference type="AlphaFoldDB" id="A0A3Q7GY38"/>
<keyword evidence="5" id="KW-0539">Nucleus</keyword>
<comment type="similarity">
    <text evidence="2">Belongs to the TAF12 family.</text>
</comment>
<evidence type="ECO:0000256" key="4">
    <source>
        <dbReference type="ARBA" id="ARBA00023163"/>
    </source>
</evidence>
<dbReference type="STRING" id="4081.A0A3Q7GY38"/>
<dbReference type="SUPFAM" id="SSF47113">
    <property type="entry name" value="Histone-fold"/>
    <property type="match status" value="1"/>
</dbReference>
<proteinExistence type="inferred from homology"/>
<dbReference type="Gramene" id="Solyc06g062887.1.1">
    <property type="protein sequence ID" value="Solyc06g062887.1.1"/>
    <property type="gene ID" value="Solyc06g062887.1"/>
</dbReference>
<feature type="compositionally biased region" description="Polar residues" evidence="6">
    <location>
        <begin position="1"/>
        <end position="14"/>
    </location>
</feature>
<dbReference type="InterPro" id="IPR003228">
    <property type="entry name" value="TFIID_TAF12_dom"/>
</dbReference>
<keyword evidence="3" id="KW-0805">Transcription regulation</keyword>
<dbReference type="GO" id="GO:0000124">
    <property type="term" value="C:SAGA complex"/>
    <property type="evidence" value="ECO:0007669"/>
    <property type="project" value="InterPro"/>
</dbReference>
<accession>A0A3Q7GY38</accession>
<reference evidence="8" key="2">
    <citation type="submission" date="2019-01" db="UniProtKB">
        <authorList>
            <consortium name="EnsemblPlants"/>
        </authorList>
    </citation>
    <scope>IDENTIFICATION</scope>
    <source>
        <strain evidence="8">cv. Heinz 1706</strain>
    </source>
</reference>
<evidence type="ECO:0000313" key="9">
    <source>
        <dbReference type="Proteomes" id="UP000004994"/>
    </source>
</evidence>
<dbReference type="PANTHER" id="PTHR12264:SF24">
    <property type="entry name" value="TRANSCRIPTION INITIATION FACTOR TFIID SUBUNIT 12 DOMAIN-CONTAINING PROTEIN"/>
    <property type="match status" value="1"/>
</dbReference>
<dbReference type="InterPro" id="IPR009072">
    <property type="entry name" value="Histone-fold"/>
</dbReference>
<feature type="domain" description="Transcription initiation factor TFIID subunit 12" evidence="7">
    <location>
        <begin position="43"/>
        <end position="81"/>
    </location>
</feature>
<dbReference type="InParanoid" id="A0A3Q7GY38"/>
<feature type="compositionally biased region" description="Low complexity" evidence="6">
    <location>
        <begin position="20"/>
        <end position="34"/>
    </location>
</feature>
<evidence type="ECO:0000256" key="5">
    <source>
        <dbReference type="ARBA" id="ARBA00023242"/>
    </source>
</evidence>
<evidence type="ECO:0000256" key="2">
    <source>
        <dbReference type="ARBA" id="ARBA00007530"/>
    </source>
</evidence>
<dbReference type="PANTHER" id="PTHR12264">
    <property type="entry name" value="TRANSCRIPTION INITIATION FACTOR TFIID SUBUNIT 12"/>
    <property type="match status" value="1"/>
</dbReference>
<dbReference type="InterPro" id="IPR037794">
    <property type="entry name" value="TAF12"/>
</dbReference>
<organism evidence="8">
    <name type="scientific">Solanum lycopersicum</name>
    <name type="common">Tomato</name>
    <name type="synonym">Lycopersicon esculentum</name>
    <dbReference type="NCBI Taxonomy" id="4081"/>
    <lineage>
        <taxon>Eukaryota</taxon>
        <taxon>Viridiplantae</taxon>
        <taxon>Streptophyta</taxon>
        <taxon>Embryophyta</taxon>
        <taxon>Tracheophyta</taxon>
        <taxon>Spermatophyta</taxon>
        <taxon>Magnoliopsida</taxon>
        <taxon>eudicotyledons</taxon>
        <taxon>Gunneridae</taxon>
        <taxon>Pentapetalae</taxon>
        <taxon>asterids</taxon>
        <taxon>lamiids</taxon>
        <taxon>Solanales</taxon>
        <taxon>Solanaceae</taxon>
        <taxon>Solanoideae</taxon>
        <taxon>Solaneae</taxon>
        <taxon>Solanum</taxon>
        <taxon>Solanum subgen. Lycopersicon</taxon>
    </lineage>
</organism>